<evidence type="ECO:0000313" key="6">
    <source>
        <dbReference type="EMBL" id="KAG0315543.1"/>
    </source>
</evidence>
<dbReference type="Proteomes" id="UP000738325">
    <property type="component" value="Unassembled WGS sequence"/>
</dbReference>
<dbReference type="InterPro" id="IPR036322">
    <property type="entry name" value="WD40_repeat_dom_sf"/>
</dbReference>
<feature type="repeat" description="WD" evidence="3">
    <location>
        <begin position="1295"/>
        <end position="1336"/>
    </location>
</feature>
<feature type="repeat" description="WD" evidence="3">
    <location>
        <begin position="1522"/>
        <end position="1565"/>
    </location>
</feature>
<dbReference type="PROSITE" id="PS00678">
    <property type="entry name" value="WD_REPEATS_1"/>
    <property type="match status" value="4"/>
</dbReference>
<reference evidence="6" key="1">
    <citation type="journal article" date="2020" name="Fungal Divers.">
        <title>Resolving the Mortierellaceae phylogeny through synthesis of multi-gene phylogenetics and phylogenomics.</title>
        <authorList>
            <person name="Vandepol N."/>
            <person name="Liber J."/>
            <person name="Desiro A."/>
            <person name="Na H."/>
            <person name="Kennedy M."/>
            <person name="Barry K."/>
            <person name="Grigoriev I.V."/>
            <person name="Miller A.N."/>
            <person name="O'Donnell K."/>
            <person name="Stajich J.E."/>
            <person name="Bonito G."/>
        </authorList>
    </citation>
    <scope>NUCLEOTIDE SEQUENCE</scope>
    <source>
        <strain evidence="6">REB-010B</strain>
    </source>
</reference>
<keyword evidence="2" id="KW-0677">Repeat</keyword>
<dbReference type="SUPFAM" id="SSF52540">
    <property type="entry name" value="P-loop containing nucleoside triphosphate hydrolases"/>
    <property type="match status" value="1"/>
</dbReference>
<dbReference type="SUPFAM" id="SSF50978">
    <property type="entry name" value="WD40 repeat-like"/>
    <property type="match status" value="2"/>
</dbReference>
<dbReference type="PROSITE" id="PS50082">
    <property type="entry name" value="WD_REPEATS_2"/>
    <property type="match status" value="6"/>
</dbReference>
<accession>A0A9P6RAV2</accession>
<dbReference type="Pfam" id="PF00805">
    <property type="entry name" value="Pentapeptide"/>
    <property type="match status" value="1"/>
</dbReference>
<keyword evidence="1 3" id="KW-0853">WD repeat</keyword>
<sequence>MAPLMSSSAPHVSPTTSLQIANVLLGEAQKAHKLLDKETVETCCYLAKKLLFKIKEPSPKASIKDKLDQSLRERIAHALREHSELVKNDKDAKASRTKANKFAPQPKNIGAPLTPPASSTSTMHSTSSSSSYTLSATSSPSPPAITSTPATQNTVSSSRMSITKTSTTDIANVDEAIFPDNIRPPGLPLSLPPPFKTVNDIPQLVSCLSLIRQRSSGELRKDALSLDANASRWLTETGSIGTEVTRLKDLAKDLIRAFSADELQDKEVVAQILHLVPVLGKEACRSLLSQFIKILEEKILNFAALNGLAHLIRHSFPGNLREQDLVTALELMSKRLQDTFEKSPKDIYELVSTISNVLDAMTYAEMPKLDRDRIFMPLYSFLVELWTSSDYHLQYKANYAFQAIIHISDNESTWHAGWRHSSNVVLGVLNIACGIHGLNIDSCVEGIKKLQFELKGAGTFLQRFKAASVQNDIVDRFRIALRSKSKEAWYWALREADIYLREGRLLDFKKLVSDAACRHEPWFQWGICERLGDLAVNRIWDIEARQSAIQLLATLYEQDADWSVHNDTFARLNIKKYILDILQQLSELAGKDLPVATILQSLANVGDKATRDMYKQCKKYGPSRFTLNTGVPLPNSQSLLERVQNDASVELELLRIAYKVIGEQKLAVYIRSSAKANPLAPDDLTEPLGEVVDKFLESNRMVLLILGDSGLGKTTFAKVLERDQWKKYISKTDNANNTDNSEPPRIPLFITLSTIQRPDIDLIPEQLRKDGLNDTQIRKLKEQKREFLLICDGYDESQQLKNLYKSNNFNDEGQWKARMIINCRLEYVGRDYHERFSPNDQLLFQEAVMIPFTPKHIDDYIKSYIETSRPRPQWSKHQCDELLENIPGLRELVKNPFLMYLWLEVLPRFLNQGRDFDDRTITRVELLDEFVTQWLEREKKRLRDSIVSNDERGKSFNRLCNPNFVQNSKDFLKDLAMAVYENQGGLSTVTYFKRCNRDNWKDRFFSLDDDTTLLCEVCPLNRTGNQIQFLHRSILEYGMSLAIYDPAEEEIISNIPPSPPLTRRRFSFDGPLPLEETPDPNSPLAKRSYVDEPAILQLLAERIQQDSAPTFERQLQGYIEGSKRHKTLRVAAANAITILIRAEVSFSGKDLRKIKVPTADLNSGVFDFAQLQGADLRGTDLRGARLHKANLSGAQMDEARFGSWLSLEDEPMRYDFKYSPDGNYFVARTSWGLVRLYDTATWTFVCLGSHGRREELMCFAFSPDSSKLATGSDDGTVSVWDIKNKDMIQQPEISWKVHASGVKGLVFSPKGQFLASGSFDRNVIRYNLHTREALPIVKPSSNAHGLIDVVFTSEEDVLASYCSGNVLQLKGSLQMEYIHILIPLHRGSRIERHKAYITFSPDKRHIAVYSLGHAVNIYDTTTGKLICHSENFNRDHVVQSILYSPDGKQMAVRIKNQDKDGTILLLDPTTSRHGHELRGHIGEIYDIAFSLNEQREQQIATAGQDMTLRLWNVKSGTLDAVLSGHSGPVDHLAFSPGDKRVQIASGGLDGAIRLWDIQPSGLKSSGRRHSTYVQTIAYVPGGPYIISRCSESVIAWEKEHGKPLQIPRGCKHQSRSMTPSPYGLQVMIVGRDYMVRLWDVEKKKLETLGKTCDQLRSVTAVFSTDGARVAFPGAEGIIEIWNSRTRRLERCLEEHKDPVVSLLFSPVENSKLATVSKESYVRVWDVETGSCTHDFSWNVTTIEQVMFSEDGTRIVAVSRDCRVRSWDLKTKTVLSTFATGSGMFLALTPDGTHFIGISRELLTPRNSTRKLLRTFQVYSISKERLLYNFGTIDQLTPAKAPPIAVVSPDGKMLATFYNEKTIRIRELSTGREVGCLSSRGHVMCLAWDMSTPTKASATTEEQGGDNEKDELSLYLAAGYAEWDVTVWKLEKTIPFTEDNTQRGPKVDNWEYKFALQWTSAHSKFNAEGAIIEGTTLSEANSNLLKQNGAIGESMNCVDS</sequence>
<feature type="region of interest" description="Disordered" evidence="4">
    <location>
        <begin position="83"/>
        <end position="162"/>
    </location>
</feature>
<feature type="repeat" description="WD" evidence="3">
    <location>
        <begin position="1735"/>
        <end position="1776"/>
    </location>
</feature>
<proteinExistence type="predicted"/>
<protein>
    <recommendedName>
        <fullName evidence="5">Arm-like repeat domain-containing protein</fullName>
    </recommendedName>
</protein>
<gene>
    <name evidence="6" type="ORF">BGZ99_007405</name>
</gene>
<dbReference type="InterPro" id="IPR020472">
    <property type="entry name" value="WD40_PAC1"/>
</dbReference>
<dbReference type="Pfam" id="PF00400">
    <property type="entry name" value="WD40"/>
    <property type="match status" value="6"/>
</dbReference>
<dbReference type="EMBL" id="JAAAIP010000531">
    <property type="protein sequence ID" value="KAG0315543.1"/>
    <property type="molecule type" value="Genomic_DNA"/>
</dbReference>
<evidence type="ECO:0000256" key="2">
    <source>
        <dbReference type="ARBA" id="ARBA00022737"/>
    </source>
</evidence>
<dbReference type="OrthoDB" id="2425852at2759"/>
<dbReference type="InterPro" id="IPR016024">
    <property type="entry name" value="ARM-type_fold"/>
</dbReference>
<dbReference type="SMART" id="SM00320">
    <property type="entry name" value="WD40"/>
    <property type="match status" value="10"/>
</dbReference>
<dbReference type="Gene3D" id="2.160.20.80">
    <property type="entry name" value="E3 ubiquitin-protein ligase SopA"/>
    <property type="match status" value="1"/>
</dbReference>
<dbReference type="InterPro" id="IPR050505">
    <property type="entry name" value="WDR55/POC1"/>
</dbReference>
<dbReference type="Gene3D" id="3.40.50.300">
    <property type="entry name" value="P-loop containing nucleotide triphosphate hydrolases"/>
    <property type="match status" value="1"/>
</dbReference>
<dbReference type="SUPFAM" id="SSF48371">
    <property type="entry name" value="ARM repeat"/>
    <property type="match status" value="1"/>
</dbReference>
<dbReference type="InterPro" id="IPR027417">
    <property type="entry name" value="P-loop_NTPase"/>
</dbReference>
<feature type="repeat" description="WD" evidence="3">
    <location>
        <begin position="1477"/>
        <end position="1521"/>
    </location>
</feature>
<dbReference type="Pfam" id="PF23948">
    <property type="entry name" value="ARM_5"/>
    <property type="match status" value="1"/>
</dbReference>
<dbReference type="Gene3D" id="2.130.10.10">
    <property type="entry name" value="YVTN repeat-like/Quinoprotein amine dehydrogenase"/>
    <property type="match status" value="4"/>
</dbReference>
<feature type="repeat" description="WD" evidence="3">
    <location>
        <begin position="1692"/>
        <end position="1734"/>
    </location>
</feature>
<dbReference type="PANTHER" id="PTHR44019:SF8">
    <property type="entry name" value="POC1 CENTRIOLAR PROTEIN HOMOLOG"/>
    <property type="match status" value="1"/>
</dbReference>
<evidence type="ECO:0000256" key="1">
    <source>
        <dbReference type="ARBA" id="ARBA00022574"/>
    </source>
</evidence>
<keyword evidence="7" id="KW-1185">Reference proteome</keyword>
<dbReference type="PANTHER" id="PTHR44019">
    <property type="entry name" value="WD REPEAT-CONTAINING PROTEIN 55"/>
    <property type="match status" value="1"/>
</dbReference>
<evidence type="ECO:0000256" key="4">
    <source>
        <dbReference type="SAM" id="MobiDB-lite"/>
    </source>
</evidence>
<dbReference type="InterPro" id="IPR001680">
    <property type="entry name" value="WD40_rpt"/>
</dbReference>
<dbReference type="PROSITE" id="PS50294">
    <property type="entry name" value="WD_REPEATS_REGION"/>
    <property type="match status" value="4"/>
</dbReference>
<evidence type="ECO:0000256" key="3">
    <source>
        <dbReference type="PROSITE-ProRule" id="PRU00221"/>
    </source>
</evidence>
<dbReference type="PRINTS" id="PR00320">
    <property type="entry name" value="GPROTEINBRPT"/>
</dbReference>
<feature type="domain" description="Arm-like repeat" evidence="5">
    <location>
        <begin position="242"/>
        <end position="550"/>
    </location>
</feature>
<evidence type="ECO:0000259" key="5">
    <source>
        <dbReference type="Pfam" id="PF23948"/>
    </source>
</evidence>
<feature type="region of interest" description="Disordered" evidence="4">
    <location>
        <begin position="1062"/>
        <end position="1085"/>
    </location>
</feature>
<name>A0A9P6RAV2_9FUNG</name>
<feature type="repeat" description="WD" evidence="3">
    <location>
        <begin position="1249"/>
        <end position="1290"/>
    </location>
</feature>
<dbReference type="InterPro" id="IPR015943">
    <property type="entry name" value="WD40/YVTN_repeat-like_dom_sf"/>
</dbReference>
<dbReference type="InterPro" id="IPR019775">
    <property type="entry name" value="WD40_repeat_CS"/>
</dbReference>
<feature type="compositionally biased region" description="Low complexity" evidence="4">
    <location>
        <begin position="116"/>
        <end position="151"/>
    </location>
</feature>
<feature type="compositionally biased region" description="Basic and acidic residues" evidence="4">
    <location>
        <begin position="83"/>
        <end position="94"/>
    </location>
</feature>
<feature type="compositionally biased region" description="Polar residues" evidence="4">
    <location>
        <begin position="152"/>
        <end position="162"/>
    </location>
</feature>
<dbReference type="InterPro" id="IPR056251">
    <property type="entry name" value="Arm_rpt_dom"/>
</dbReference>
<dbReference type="InterPro" id="IPR001646">
    <property type="entry name" value="5peptide_repeat"/>
</dbReference>
<comment type="caution">
    <text evidence="6">The sequence shown here is derived from an EMBL/GenBank/DDBJ whole genome shotgun (WGS) entry which is preliminary data.</text>
</comment>
<organism evidence="6 7">
    <name type="scientific">Dissophora globulifera</name>
    <dbReference type="NCBI Taxonomy" id="979702"/>
    <lineage>
        <taxon>Eukaryota</taxon>
        <taxon>Fungi</taxon>
        <taxon>Fungi incertae sedis</taxon>
        <taxon>Mucoromycota</taxon>
        <taxon>Mortierellomycotina</taxon>
        <taxon>Mortierellomycetes</taxon>
        <taxon>Mortierellales</taxon>
        <taxon>Mortierellaceae</taxon>
        <taxon>Dissophora</taxon>
    </lineage>
</organism>
<dbReference type="SUPFAM" id="SSF82171">
    <property type="entry name" value="DPP6 N-terminal domain-like"/>
    <property type="match status" value="1"/>
</dbReference>
<dbReference type="SUPFAM" id="SSF141571">
    <property type="entry name" value="Pentapeptide repeat-like"/>
    <property type="match status" value="1"/>
</dbReference>
<dbReference type="CDD" id="cd00200">
    <property type="entry name" value="WD40"/>
    <property type="match status" value="2"/>
</dbReference>
<evidence type="ECO:0000313" key="7">
    <source>
        <dbReference type="Proteomes" id="UP000738325"/>
    </source>
</evidence>